<proteinExistence type="predicted"/>
<comment type="caution">
    <text evidence="2">The sequence shown here is derived from an EMBL/GenBank/DDBJ whole genome shotgun (WGS) entry which is preliminary data.</text>
</comment>
<evidence type="ECO:0000313" key="3">
    <source>
        <dbReference type="Proteomes" id="UP001595724"/>
    </source>
</evidence>
<protein>
    <submittedName>
        <fullName evidence="2">Uncharacterized protein</fullName>
    </submittedName>
</protein>
<dbReference type="Proteomes" id="UP001595724">
    <property type="component" value="Unassembled WGS sequence"/>
</dbReference>
<dbReference type="EMBL" id="JBHRYF010000001">
    <property type="protein sequence ID" value="MFC3658786.1"/>
    <property type="molecule type" value="Genomic_DNA"/>
</dbReference>
<sequence>MSQNRIDLELSTEALAAVDGALGVLELHLAPLVGLSPDERKGLSRMGDKSEAFCRQAVVAFTENPDVLPRNFDLDAYRRDLAMLDTLRPRLSKMGRLFERMQDTETALGSDLMANSLEGYAVLKVSGKGAGLESLRQMLSARFSRNPRTAAAQPDPAPQPAAA</sequence>
<keyword evidence="3" id="KW-1185">Reference proteome</keyword>
<organism evidence="2 3">
    <name type="scientific">Luteimonas notoginsengisoli</name>
    <dbReference type="NCBI Taxonomy" id="1578200"/>
    <lineage>
        <taxon>Bacteria</taxon>
        <taxon>Pseudomonadati</taxon>
        <taxon>Pseudomonadota</taxon>
        <taxon>Gammaproteobacteria</taxon>
        <taxon>Lysobacterales</taxon>
        <taxon>Lysobacteraceae</taxon>
        <taxon>Luteimonas</taxon>
    </lineage>
</organism>
<feature type="region of interest" description="Disordered" evidence="1">
    <location>
        <begin position="143"/>
        <end position="163"/>
    </location>
</feature>
<dbReference type="RefSeq" id="WP_386705558.1">
    <property type="nucleotide sequence ID" value="NZ_JBHRYF010000001.1"/>
</dbReference>
<reference evidence="3" key="1">
    <citation type="journal article" date="2019" name="Int. J. Syst. Evol. Microbiol.">
        <title>The Global Catalogue of Microorganisms (GCM) 10K type strain sequencing project: providing services to taxonomists for standard genome sequencing and annotation.</title>
        <authorList>
            <consortium name="The Broad Institute Genomics Platform"/>
            <consortium name="The Broad Institute Genome Sequencing Center for Infectious Disease"/>
            <person name="Wu L."/>
            <person name="Ma J."/>
        </authorList>
    </citation>
    <scope>NUCLEOTIDE SEQUENCE [LARGE SCALE GENOMIC DNA]</scope>
    <source>
        <strain evidence="3">KCTC 42211</strain>
    </source>
</reference>
<gene>
    <name evidence="2" type="ORF">ACFOM9_01675</name>
</gene>
<accession>A0ABV7UQ29</accession>
<name>A0ABV7UQ29_9GAMM</name>
<evidence type="ECO:0000256" key="1">
    <source>
        <dbReference type="SAM" id="MobiDB-lite"/>
    </source>
</evidence>
<evidence type="ECO:0000313" key="2">
    <source>
        <dbReference type="EMBL" id="MFC3658786.1"/>
    </source>
</evidence>